<sequence length="50" mass="5534">MGESLSDTSPTRRKEESDEGKDNSRRCRKIRQGPGGLNGNVKKVCKDQKG</sequence>
<evidence type="ECO:0000256" key="1">
    <source>
        <dbReference type="SAM" id="MobiDB-lite"/>
    </source>
</evidence>
<comment type="caution">
    <text evidence="2">The sequence shown here is derived from an EMBL/GenBank/DDBJ whole genome shotgun (WGS) entry which is preliminary data.</text>
</comment>
<accession>A0AAV1SXH9</accession>
<dbReference type="Proteomes" id="UP001314170">
    <property type="component" value="Unassembled WGS sequence"/>
</dbReference>
<protein>
    <submittedName>
        <fullName evidence="2">Uncharacterized protein</fullName>
    </submittedName>
</protein>
<feature type="region of interest" description="Disordered" evidence="1">
    <location>
        <begin position="1"/>
        <end position="50"/>
    </location>
</feature>
<evidence type="ECO:0000313" key="2">
    <source>
        <dbReference type="EMBL" id="CAK7357436.1"/>
    </source>
</evidence>
<feature type="compositionally biased region" description="Basic and acidic residues" evidence="1">
    <location>
        <begin position="10"/>
        <end position="25"/>
    </location>
</feature>
<evidence type="ECO:0000313" key="3">
    <source>
        <dbReference type="Proteomes" id="UP001314170"/>
    </source>
</evidence>
<dbReference type="EMBL" id="CAWUPB010001199">
    <property type="protein sequence ID" value="CAK7357436.1"/>
    <property type="molecule type" value="Genomic_DNA"/>
</dbReference>
<gene>
    <name evidence="2" type="ORF">DCAF_LOCUS27725</name>
</gene>
<name>A0AAV1SXH9_9ROSI</name>
<organism evidence="2 3">
    <name type="scientific">Dovyalis caffra</name>
    <dbReference type="NCBI Taxonomy" id="77055"/>
    <lineage>
        <taxon>Eukaryota</taxon>
        <taxon>Viridiplantae</taxon>
        <taxon>Streptophyta</taxon>
        <taxon>Embryophyta</taxon>
        <taxon>Tracheophyta</taxon>
        <taxon>Spermatophyta</taxon>
        <taxon>Magnoliopsida</taxon>
        <taxon>eudicotyledons</taxon>
        <taxon>Gunneridae</taxon>
        <taxon>Pentapetalae</taxon>
        <taxon>rosids</taxon>
        <taxon>fabids</taxon>
        <taxon>Malpighiales</taxon>
        <taxon>Salicaceae</taxon>
        <taxon>Flacourtieae</taxon>
        <taxon>Dovyalis</taxon>
    </lineage>
</organism>
<keyword evidence="3" id="KW-1185">Reference proteome</keyword>
<reference evidence="2 3" key="1">
    <citation type="submission" date="2024-01" db="EMBL/GenBank/DDBJ databases">
        <authorList>
            <person name="Waweru B."/>
        </authorList>
    </citation>
    <scope>NUCLEOTIDE SEQUENCE [LARGE SCALE GENOMIC DNA]</scope>
</reference>
<dbReference type="AlphaFoldDB" id="A0AAV1SXH9"/>
<proteinExistence type="predicted"/>